<accession>K4F7M1</accession>
<evidence type="ECO:0000313" key="1">
    <source>
        <dbReference type="EMBL" id="AFC21797.1"/>
    </source>
</evidence>
<dbReference type="GeneID" id="13994087"/>
<gene>
    <name evidence="1" type="ORF">GAP32_347</name>
</gene>
<reference evidence="1 2" key="1">
    <citation type="journal article" date="2014" name="Virology">
        <title>Supersize me: Cronobacter sakazakii phage GAP32.</title>
        <authorList>
            <person name="Abbasifar R."/>
            <person name="Griffiths M.W."/>
            <person name="Sabour P.M."/>
            <person name="Ackermann H.-W."/>
            <person name="Vandersteegen K."/>
            <person name="Lavigne R."/>
            <person name="Noben J.-P."/>
            <person name="Villa A.A."/>
            <person name="Abbasifar A."/>
            <person name="Nash J.H.E."/>
            <person name="Kropinski A.M."/>
        </authorList>
    </citation>
    <scope>NUCLEOTIDE SEQUENCE [LARGE SCALE GENOMIC DNA]</scope>
    <source>
        <strain evidence="1">GAP-32</strain>
    </source>
</reference>
<dbReference type="KEGG" id="vg:13994087"/>
<keyword evidence="2" id="KW-1185">Reference proteome</keyword>
<name>K4F7M1_9CAUD</name>
<protein>
    <submittedName>
        <fullName evidence="1">Uncharacterized protein</fullName>
    </submittedName>
</protein>
<dbReference type="Proteomes" id="UP000000457">
    <property type="component" value="Segment"/>
</dbReference>
<dbReference type="EMBL" id="JN882285">
    <property type="protein sequence ID" value="AFC21797.1"/>
    <property type="molecule type" value="Genomic_DNA"/>
</dbReference>
<dbReference type="RefSeq" id="YP_006987452.1">
    <property type="nucleotide sequence ID" value="NC_019401.1"/>
</dbReference>
<sequence length="100" mass="11936">MTDNEALKLAVRMHDEFNALSTKFDLEFELHKHMWFKTGSDICENRDNNKEDLFEGDGNTYGWEVRYIRYEDDDFLLAKVDNGCGDQYFALFLKEFEVFE</sequence>
<organism evidence="1 2">
    <name type="scientific">Cronobacter phage vB_CsaM_GAP32</name>
    <dbReference type="NCBI Taxonomy" id="1141136"/>
    <lineage>
        <taxon>Viruses</taxon>
        <taxon>Duplodnaviria</taxon>
        <taxon>Heunggongvirae</taxon>
        <taxon>Uroviricota</taxon>
        <taxon>Caudoviricetes</taxon>
        <taxon>Mimasvirus</taxon>
        <taxon>Mimasvirus GAP32</taxon>
    </lineage>
</organism>
<dbReference type="OrthoDB" id="26001at10239"/>
<evidence type="ECO:0000313" key="2">
    <source>
        <dbReference type="Proteomes" id="UP000000457"/>
    </source>
</evidence>
<proteinExistence type="predicted"/>